<evidence type="ECO:0000313" key="2">
    <source>
        <dbReference type="Proteomes" id="UP000016931"/>
    </source>
</evidence>
<protein>
    <submittedName>
        <fullName evidence="1">Uncharacterized protein</fullName>
    </submittedName>
</protein>
<gene>
    <name evidence="1" type="ORF">SEPMUDRAFT_146738</name>
</gene>
<reference evidence="1 2" key="1">
    <citation type="journal article" date="2012" name="PLoS Pathog.">
        <title>Diverse lifestyles and strategies of plant pathogenesis encoded in the genomes of eighteen Dothideomycetes fungi.</title>
        <authorList>
            <person name="Ohm R.A."/>
            <person name="Feau N."/>
            <person name="Henrissat B."/>
            <person name="Schoch C.L."/>
            <person name="Horwitz B.A."/>
            <person name="Barry K.W."/>
            <person name="Condon B.J."/>
            <person name="Copeland A.C."/>
            <person name="Dhillon B."/>
            <person name="Glaser F."/>
            <person name="Hesse C.N."/>
            <person name="Kosti I."/>
            <person name="LaButti K."/>
            <person name="Lindquist E.A."/>
            <person name="Lucas S."/>
            <person name="Salamov A.A."/>
            <person name="Bradshaw R.E."/>
            <person name="Ciuffetti L."/>
            <person name="Hamelin R.C."/>
            <person name="Kema G.H.J."/>
            <person name="Lawrence C."/>
            <person name="Scott J.A."/>
            <person name="Spatafora J.W."/>
            <person name="Turgeon B.G."/>
            <person name="de Wit P.J.G.M."/>
            <person name="Zhong S."/>
            <person name="Goodwin S.B."/>
            <person name="Grigoriev I.V."/>
        </authorList>
    </citation>
    <scope>NUCLEOTIDE SEQUENCE [LARGE SCALE GENOMIC DNA]</scope>
    <source>
        <strain evidence="1 2">SO2202</strain>
    </source>
</reference>
<dbReference type="RefSeq" id="XP_016765914.1">
    <property type="nucleotide sequence ID" value="XM_016903832.1"/>
</dbReference>
<dbReference type="EMBL" id="KB456260">
    <property type="protein sequence ID" value="EMF17793.1"/>
    <property type="molecule type" value="Genomic_DNA"/>
</dbReference>
<dbReference type="GeneID" id="27900969"/>
<organism evidence="1 2">
    <name type="scientific">Sphaerulina musiva (strain SO2202)</name>
    <name type="common">Poplar stem canker fungus</name>
    <name type="synonym">Septoria musiva</name>
    <dbReference type="NCBI Taxonomy" id="692275"/>
    <lineage>
        <taxon>Eukaryota</taxon>
        <taxon>Fungi</taxon>
        <taxon>Dikarya</taxon>
        <taxon>Ascomycota</taxon>
        <taxon>Pezizomycotina</taxon>
        <taxon>Dothideomycetes</taxon>
        <taxon>Dothideomycetidae</taxon>
        <taxon>Mycosphaerellales</taxon>
        <taxon>Mycosphaerellaceae</taxon>
        <taxon>Sphaerulina</taxon>
    </lineage>
</organism>
<dbReference type="HOGENOM" id="CLU_2580479_0_0_1"/>
<dbReference type="AlphaFoldDB" id="N1QNI7"/>
<accession>N1QNI7</accession>
<proteinExistence type="predicted"/>
<feature type="non-terminal residue" evidence="1">
    <location>
        <position position="1"/>
    </location>
</feature>
<name>N1QNI7_SPHMS</name>
<evidence type="ECO:0000313" key="1">
    <source>
        <dbReference type="EMBL" id="EMF17793.1"/>
    </source>
</evidence>
<dbReference type="Proteomes" id="UP000016931">
    <property type="component" value="Unassembled WGS sequence"/>
</dbReference>
<keyword evidence="2" id="KW-1185">Reference proteome</keyword>
<sequence length="81" mass="9937">DLHRYIPFQLQSATTTTTTPRRLHHHTLLLPQDRHHEGQHHHLRHHHRALHPLSTDRIRHLLGTDECKRRWFKCERRLDDD</sequence>